<evidence type="ECO:0000313" key="2">
    <source>
        <dbReference type="Proteomes" id="UP000035681"/>
    </source>
</evidence>
<dbReference type="InterPro" id="IPR007669">
    <property type="entry name" value="Chst-1-like"/>
</dbReference>
<reference evidence="3" key="1">
    <citation type="submission" date="2015-08" db="UniProtKB">
        <authorList>
            <consortium name="WormBaseParasite"/>
        </authorList>
    </citation>
    <scope>IDENTIFICATION</scope>
</reference>
<evidence type="ECO:0000313" key="4">
    <source>
        <dbReference type="WBParaSite" id="TCONS_00008008.p1"/>
    </source>
</evidence>
<dbReference type="Proteomes" id="UP000035681">
    <property type="component" value="Unplaced"/>
</dbReference>
<dbReference type="GO" id="GO:0047756">
    <property type="term" value="F:chondroitin 4-sulfotransferase activity"/>
    <property type="evidence" value="ECO:0007669"/>
    <property type="project" value="InterPro"/>
</dbReference>
<keyword evidence="2" id="KW-1185">Reference proteome</keyword>
<dbReference type="GO" id="GO:0050650">
    <property type="term" value="P:chondroitin sulfate proteoglycan biosynthetic process"/>
    <property type="evidence" value="ECO:0007669"/>
    <property type="project" value="InterPro"/>
</dbReference>
<dbReference type="WBParaSite" id="TCONS_00008008.p1">
    <property type="protein sequence ID" value="TCONS_00008008.p1"/>
    <property type="gene ID" value="XLOC_006014"/>
</dbReference>
<proteinExistence type="predicted"/>
<feature type="signal peptide" evidence="1">
    <location>
        <begin position="1"/>
        <end position="24"/>
    </location>
</feature>
<dbReference type="PANTHER" id="PTHR22900">
    <property type="entry name" value="PROTEIN CBG14245-RELATED"/>
    <property type="match status" value="1"/>
</dbReference>
<protein>
    <submittedName>
        <fullName evidence="4">Sulfotransferase domain-containing protein</fullName>
    </submittedName>
</protein>
<feature type="chain" id="PRO_5005328129" evidence="1">
    <location>
        <begin position="25"/>
        <end position="316"/>
    </location>
</feature>
<dbReference type="InterPro" id="IPR005331">
    <property type="entry name" value="Sulfotransferase"/>
</dbReference>
<organism evidence="3">
    <name type="scientific">Strongyloides stercoralis</name>
    <name type="common">Threadworm</name>
    <dbReference type="NCBI Taxonomy" id="6248"/>
    <lineage>
        <taxon>Eukaryota</taxon>
        <taxon>Metazoa</taxon>
        <taxon>Ecdysozoa</taxon>
        <taxon>Nematoda</taxon>
        <taxon>Chromadorea</taxon>
        <taxon>Rhabditida</taxon>
        <taxon>Tylenchina</taxon>
        <taxon>Panagrolaimomorpha</taxon>
        <taxon>Strongyloidoidea</taxon>
        <taxon>Strongyloididae</taxon>
        <taxon>Strongyloides</taxon>
    </lineage>
</organism>
<sequence length="316" mass="37574">MFKNRHILIFLIIVIIELSSKAVAKKKVVQKKGAVVDEKNINKTIPIPMISKTFISHKKAEYQASPKYKLGVCLIGKNFSSILERIFCFLNIVDNKTRHNFSTCDRKYRYKSLHKMRIAQKLSSVDKMFKKYEMLMIVRNPIDRLISGFMQLCYFRIYLKPNEDYCYKCGKNLSCFINKLQDELWAVTRNEKIPNQFHDYHFYPQTWQCAYYKYKNNYKQIKYPSTNKTSFYNNLTHYLEKAGVPKNDVKFLDKKMRFTKTYHVTNSRDATKIYRDALYNNTSLLRQVCAIFYHDFIEFGFDSPSQCDQSKNITIS</sequence>
<dbReference type="GO" id="GO:0016020">
    <property type="term" value="C:membrane"/>
    <property type="evidence" value="ECO:0007669"/>
    <property type="project" value="InterPro"/>
</dbReference>
<keyword evidence="1" id="KW-0732">Signal</keyword>
<dbReference type="Pfam" id="PF03567">
    <property type="entry name" value="Sulfotransfer_2"/>
    <property type="match status" value="1"/>
</dbReference>
<name>A0A0K0EJB7_STRER</name>
<dbReference type="GO" id="GO:1902884">
    <property type="term" value="P:positive regulation of response to oxidative stress"/>
    <property type="evidence" value="ECO:0007669"/>
    <property type="project" value="InterPro"/>
</dbReference>
<evidence type="ECO:0000313" key="3">
    <source>
        <dbReference type="WBParaSite" id="SSTP_0000956300.1"/>
    </source>
</evidence>
<dbReference type="WBParaSite" id="SSTP_0000956300.1">
    <property type="protein sequence ID" value="SSTP_0000956300.1"/>
    <property type="gene ID" value="SSTP_0000956300"/>
</dbReference>
<dbReference type="AlphaFoldDB" id="A0A0K0EJB7"/>
<evidence type="ECO:0000256" key="1">
    <source>
        <dbReference type="SAM" id="SignalP"/>
    </source>
</evidence>
<accession>A0A0K0EJB7</accession>
<dbReference type="PANTHER" id="PTHR22900:SF5">
    <property type="entry name" value="PROTEIN CBG14245"/>
    <property type="match status" value="1"/>
</dbReference>